<organism evidence="6 7">
    <name type="scientific">Paenibacillus qinlingensis</name>
    <dbReference type="NCBI Taxonomy" id="1837343"/>
    <lineage>
        <taxon>Bacteria</taxon>
        <taxon>Bacillati</taxon>
        <taxon>Bacillota</taxon>
        <taxon>Bacilli</taxon>
        <taxon>Bacillales</taxon>
        <taxon>Paenibacillaceae</taxon>
        <taxon>Paenibacillus</taxon>
    </lineage>
</organism>
<dbReference type="Proteomes" id="UP001267290">
    <property type="component" value="Unassembled WGS sequence"/>
</dbReference>
<dbReference type="NCBIfam" id="NF009402">
    <property type="entry name" value="PRK12767.1-1"/>
    <property type="match status" value="1"/>
</dbReference>
<dbReference type="InterPro" id="IPR011761">
    <property type="entry name" value="ATP-grasp"/>
</dbReference>
<dbReference type="Pfam" id="PF15632">
    <property type="entry name" value="ATPgrasp_Ter"/>
    <property type="match status" value="1"/>
</dbReference>
<dbReference type="RefSeq" id="WP_310499754.1">
    <property type="nucleotide sequence ID" value="NZ_JAVDSB010000005.1"/>
</dbReference>
<dbReference type="EC" id="6.3.5.5" evidence="6"/>
<dbReference type="InterPro" id="IPR052032">
    <property type="entry name" value="ATP-dep_AA_Ligase"/>
</dbReference>
<sequence length="338" mass="38502">MGKINVLITGAGSTMGYSVLKALMSSKYKERINLILTNSDSDGPAFFLKPLAHKCYIVPIAKDPTYIPTMLEICKENEIHILFSGTEHEIFELSKNSDKFLSNSNTVVMLSDLNVINIGTDKLKTYEFFVENGLPFPETVLFDDYQKLIDEVGFPILMKPRIASASRNIFIVNSVDELIQKQFAPSDQIILQRYLDSDIEYTVETFMDKSGRICGTIPMKRELNFGLSVSGKIDRNIDVIKVSEDVTHALKPMGPVNVQLRVVNGEPIPFEINTRFSSTECVRAHYGFNSVEASISNFLFNEEITLEYREGMFMRYWDECYFESDEYEKLVANGYLIR</sequence>
<protein>
    <submittedName>
        <fullName evidence="6">Carbamoyl-phosphate synthase large subunit</fullName>
        <ecNumber evidence="6">6.3.5.5</ecNumber>
    </submittedName>
</protein>
<name>A0ABU1NXJ5_9BACL</name>
<dbReference type="InterPro" id="IPR013815">
    <property type="entry name" value="ATP_grasp_subdomain_1"/>
</dbReference>
<feature type="domain" description="ATP-grasp" evidence="5">
    <location>
        <begin position="126"/>
        <end position="299"/>
    </location>
</feature>
<proteinExistence type="predicted"/>
<evidence type="ECO:0000259" key="5">
    <source>
        <dbReference type="PROSITE" id="PS50975"/>
    </source>
</evidence>
<evidence type="ECO:0000313" key="6">
    <source>
        <dbReference type="EMBL" id="MDR6552206.1"/>
    </source>
</evidence>
<evidence type="ECO:0000256" key="1">
    <source>
        <dbReference type="ARBA" id="ARBA00022598"/>
    </source>
</evidence>
<dbReference type="PROSITE" id="PS50975">
    <property type="entry name" value="ATP_GRASP"/>
    <property type="match status" value="1"/>
</dbReference>
<dbReference type="Gene3D" id="3.30.470.20">
    <property type="entry name" value="ATP-grasp fold, B domain"/>
    <property type="match status" value="1"/>
</dbReference>
<dbReference type="Gene3D" id="3.40.50.20">
    <property type="match status" value="1"/>
</dbReference>
<dbReference type="PANTHER" id="PTHR43585">
    <property type="entry name" value="FUMIPYRROLE BIOSYNTHESIS PROTEIN C"/>
    <property type="match status" value="1"/>
</dbReference>
<evidence type="ECO:0000313" key="7">
    <source>
        <dbReference type="Proteomes" id="UP001267290"/>
    </source>
</evidence>
<dbReference type="PANTHER" id="PTHR43585:SF2">
    <property type="entry name" value="ATP-GRASP ENZYME FSQD"/>
    <property type="match status" value="1"/>
</dbReference>
<gene>
    <name evidence="6" type="ORF">J2736_003408</name>
</gene>
<dbReference type="Gene3D" id="3.30.1490.20">
    <property type="entry name" value="ATP-grasp fold, A domain"/>
    <property type="match status" value="1"/>
</dbReference>
<keyword evidence="7" id="KW-1185">Reference proteome</keyword>
<accession>A0ABU1NXJ5</accession>
<dbReference type="SUPFAM" id="SSF56059">
    <property type="entry name" value="Glutathione synthetase ATP-binding domain-like"/>
    <property type="match status" value="1"/>
</dbReference>
<evidence type="ECO:0000256" key="2">
    <source>
        <dbReference type="ARBA" id="ARBA00022741"/>
    </source>
</evidence>
<dbReference type="EMBL" id="JAVDSB010000005">
    <property type="protein sequence ID" value="MDR6552206.1"/>
    <property type="molecule type" value="Genomic_DNA"/>
</dbReference>
<reference evidence="6 7" key="1">
    <citation type="submission" date="2023-07" db="EMBL/GenBank/DDBJ databases">
        <title>Sorghum-associated microbial communities from plants grown in Nebraska, USA.</title>
        <authorList>
            <person name="Schachtman D."/>
        </authorList>
    </citation>
    <scope>NUCLEOTIDE SEQUENCE [LARGE SCALE GENOMIC DNA]</scope>
    <source>
        <strain evidence="6 7">CC258</strain>
    </source>
</reference>
<keyword evidence="3 4" id="KW-0067">ATP-binding</keyword>
<evidence type="ECO:0000256" key="3">
    <source>
        <dbReference type="ARBA" id="ARBA00022840"/>
    </source>
</evidence>
<comment type="caution">
    <text evidence="6">The sequence shown here is derived from an EMBL/GenBank/DDBJ whole genome shotgun (WGS) entry which is preliminary data.</text>
</comment>
<dbReference type="InterPro" id="IPR048764">
    <property type="entry name" value="PylC_N"/>
</dbReference>
<keyword evidence="1 6" id="KW-0436">Ligase</keyword>
<dbReference type="Pfam" id="PF21360">
    <property type="entry name" value="PylC-like_N"/>
    <property type="match status" value="1"/>
</dbReference>
<dbReference type="GO" id="GO:0004088">
    <property type="term" value="F:carbamoyl-phosphate synthase (glutamine-hydrolyzing) activity"/>
    <property type="evidence" value="ECO:0007669"/>
    <property type="project" value="UniProtKB-EC"/>
</dbReference>
<keyword evidence="2 4" id="KW-0547">Nucleotide-binding</keyword>
<evidence type="ECO:0000256" key="4">
    <source>
        <dbReference type="PROSITE-ProRule" id="PRU00409"/>
    </source>
</evidence>